<evidence type="ECO:0008006" key="7">
    <source>
        <dbReference type="Google" id="ProtNLM"/>
    </source>
</evidence>
<evidence type="ECO:0000313" key="5">
    <source>
        <dbReference type="EMBL" id="KAA1374757.1"/>
    </source>
</evidence>
<dbReference type="EMBL" id="SDPP02000004">
    <property type="protein sequence ID" value="KAA1374757.1"/>
    <property type="molecule type" value="Genomic_DNA"/>
</dbReference>
<proteinExistence type="predicted"/>
<evidence type="ECO:0000256" key="1">
    <source>
        <dbReference type="ARBA" id="ARBA00004370"/>
    </source>
</evidence>
<feature type="region of interest" description="Disordered" evidence="3">
    <location>
        <begin position="180"/>
        <end position="225"/>
    </location>
</feature>
<dbReference type="RefSeq" id="WP_129185975.1">
    <property type="nucleotide sequence ID" value="NZ_JBHSAH010000002.1"/>
</dbReference>
<dbReference type="PANTHER" id="PTHR37042:SF4">
    <property type="entry name" value="OUTER MEMBRANE PROTEIN RV1973"/>
    <property type="match status" value="1"/>
</dbReference>
<dbReference type="OrthoDB" id="3746626at2"/>
<keyword evidence="4" id="KW-1133">Transmembrane helix</keyword>
<feature type="transmembrane region" description="Helical" evidence="4">
    <location>
        <begin position="21"/>
        <end position="43"/>
    </location>
</feature>
<comment type="subcellular location">
    <subcellularLocation>
        <location evidence="1">Membrane</location>
    </subcellularLocation>
</comment>
<reference evidence="5" key="1">
    <citation type="submission" date="2019-09" db="EMBL/GenBank/DDBJ databases">
        <authorList>
            <person name="Li J."/>
        </authorList>
    </citation>
    <scope>NUCLEOTIDE SEQUENCE [LARGE SCALE GENOMIC DNA]</scope>
    <source>
        <strain evidence="5">NRBC 14897</strain>
    </source>
</reference>
<organism evidence="5 6">
    <name type="scientific">Aeromicrobium fastidiosum</name>
    <dbReference type="NCBI Taxonomy" id="52699"/>
    <lineage>
        <taxon>Bacteria</taxon>
        <taxon>Bacillati</taxon>
        <taxon>Actinomycetota</taxon>
        <taxon>Actinomycetes</taxon>
        <taxon>Propionibacteriales</taxon>
        <taxon>Nocardioidaceae</taxon>
        <taxon>Aeromicrobium</taxon>
    </lineage>
</organism>
<evidence type="ECO:0000256" key="2">
    <source>
        <dbReference type="ARBA" id="ARBA00023136"/>
    </source>
</evidence>
<name>A0A641AIR1_9ACTN</name>
<dbReference type="AlphaFoldDB" id="A0A641AIR1"/>
<dbReference type="InterPro" id="IPR032710">
    <property type="entry name" value="NTF2-like_dom_sf"/>
</dbReference>
<dbReference type="GO" id="GO:0016020">
    <property type="term" value="C:membrane"/>
    <property type="evidence" value="ECO:0007669"/>
    <property type="project" value="UniProtKB-SubCell"/>
</dbReference>
<keyword evidence="2 4" id="KW-0472">Membrane</keyword>
<keyword evidence="6" id="KW-1185">Reference proteome</keyword>
<accession>A0A641AIR1</accession>
<feature type="compositionally biased region" description="Low complexity" evidence="3">
    <location>
        <begin position="183"/>
        <end position="225"/>
    </location>
</feature>
<evidence type="ECO:0000256" key="3">
    <source>
        <dbReference type="SAM" id="MobiDB-lite"/>
    </source>
</evidence>
<dbReference type="PANTHER" id="PTHR37042">
    <property type="entry name" value="OUTER MEMBRANE PROTEIN RV1973"/>
    <property type="match status" value="1"/>
</dbReference>
<evidence type="ECO:0000313" key="6">
    <source>
        <dbReference type="Proteomes" id="UP001515100"/>
    </source>
</evidence>
<gene>
    <name evidence="5" type="ORF">ESP62_015315</name>
</gene>
<keyword evidence="4" id="KW-0812">Transmembrane</keyword>
<dbReference type="Proteomes" id="UP001515100">
    <property type="component" value="Unassembled WGS sequence"/>
</dbReference>
<dbReference type="SUPFAM" id="SSF54427">
    <property type="entry name" value="NTF2-like"/>
    <property type="match status" value="1"/>
</dbReference>
<protein>
    <recommendedName>
        <fullName evidence="7">Mce-associated membrane protein</fullName>
    </recommendedName>
</protein>
<comment type="caution">
    <text evidence="5">The sequence shown here is derived from an EMBL/GenBank/DDBJ whole genome shotgun (WGS) entry which is preliminary data.</text>
</comment>
<sequence length="225" mass="23326">MAVERSGEPVAWSARTRSIRLLAGLFGLGVVLALVGVVVLPAVGDDGGDSGERNKVVARANDFAVAYNTYDVADLADYQKRLKGLLTTSYDKQFVEITNAVFGALESKQQKSGDAKVLGVAIESIDDDSATAIVAVDASITNTDNAAAVDRRFRWKVTFRKVKGEWLVSNFESVASVDAQATAVPSDPSATDPAPSDGATTPAPTGAAPTEPAASAPAPTEGADQ</sequence>
<evidence type="ECO:0000256" key="4">
    <source>
        <dbReference type="SAM" id="Phobius"/>
    </source>
</evidence>